<name>A0AAV7T9U1_PLEWA</name>
<keyword evidence="2" id="KW-1185">Reference proteome</keyword>
<proteinExistence type="predicted"/>
<accession>A0AAV7T9U1</accession>
<evidence type="ECO:0000313" key="1">
    <source>
        <dbReference type="EMBL" id="KAJ1172622.1"/>
    </source>
</evidence>
<evidence type="ECO:0000313" key="2">
    <source>
        <dbReference type="Proteomes" id="UP001066276"/>
    </source>
</evidence>
<sequence length="168" mass="18854">MWVRSTGVPSGARRVLPWGRKRSERVRTGVIRSGLSRAVNGRTRPVLHTLGNLLRDRGRHRRARWGRGADFLPLQFCRGSSDGSGLPIMRLRSPSPCGPRDECGSHEKVPEDACRLSKILSVLTMVGIFFYMTNGIKDMWISASSWGAFLDYVIYADDVLIVYSECDL</sequence>
<dbReference type="EMBL" id="JANPWB010000007">
    <property type="protein sequence ID" value="KAJ1172622.1"/>
    <property type="molecule type" value="Genomic_DNA"/>
</dbReference>
<dbReference type="AlphaFoldDB" id="A0AAV7T9U1"/>
<dbReference type="Proteomes" id="UP001066276">
    <property type="component" value="Chromosome 4_1"/>
</dbReference>
<organism evidence="1 2">
    <name type="scientific">Pleurodeles waltl</name>
    <name type="common">Iberian ribbed newt</name>
    <dbReference type="NCBI Taxonomy" id="8319"/>
    <lineage>
        <taxon>Eukaryota</taxon>
        <taxon>Metazoa</taxon>
        <taxon>Chordata</taxon>
        <taxon>Craniata</taxon>
        <taxon>Vertebrata</taxon>
        <taxon>Euteleostomi</taxon>
        <taxon>Amphibia</taxon>
        <taxon>Batrachia</taxon>
        <taxon>Caudata</taxon>
        <taxon>Salamandroidea</taxon>
        <taxon>Salamandridae</taxon>
        <taxon>Pleurodelinae</taxon>
        <taxon>Pleurodeles</taxon>
    </lineage>
</organism>
<comment type="caution">
    <text evidence="1">The sequence shown here is derived from an EMBL/GenBank/DDBJ whole genome shotgun (WGS) entry which is preliminary data.</text>
</comment>
<gene>
    <name evidence="1" type="ORF">NDU88_004466</name>
</gene>
<protein>
    <submittedName>
        <fullName evidence="1">Uncharacterized protein</fullName>
    </submittedName>
</protein>
<reference evidence="1" key="1">
    <citation type="journal article" date="2022" name="bioRxiv">
        <title>Sequencing and chromosome-scale assembly of the giantPleurodeles waltlgenome.</title>
        <authorList>
            <person name="Brown T."/>
            <person name="Elewa A."/>
            <person name="Iarovenko S."/>
            <person name="Subramanian E."/>
            <person name="Araus A.J."/>
            <person name="Petzold A."/>
            <person name="Susuki M."/>
            <person name="Suzuki K.-i.T."/>
            <person name="Hayashi T."/>
            <person name="Toyoda A."/>
            <person name="Oliveira C."/>
            <person name="Osipova E."/>
            <person name="Leigh N.D."/>
            <person name="Simon A."/>
            <person name="Yun M.H."/>
        </authorList>
    </citation>
    <scope>NUCLEOTIDE SEQUENCE</scope>
    <source>
        <strain evidence="1">20211129_DDA</strain>
        <tissue evidence="1">Liver</tissue>
    </source>
</reference>